<name>A0A7S2PZ91_9STRA</name>
<protein>
    <submittedName>
        <fullName evidence="2">Uncharacterized protein</fullName>
    </submittedName>
</protein>
<gene>
    <name evidence="2" type="ORF">SMAR0320_LOCUS20487</name>
</gene>
<reference evidence="2" key="1">
    <citation type="submission" date="2021-01" db="EMBL/GenBank/DDBJ databases">
        <authorList>
            <person name="Corre E."/>
            <person name="Pelletier E."/>
            <person name="Niang G."/>
            <person name="Scheremetjew M."/>
            <person name="Finn R."/>
            <person name="Kale V."/>
            <person name="Holt S."/>
            <person name="Cochrane G."/>
            <person name="Meng A."/>
            <person name="Brown T."/>
            <person name="Cohen L."/>
        </authorList>
    </citation>
    <scope>NUCLEOTIDE SEQUENCE</scope>
    <source>
        <strain evidence="2">SM1012Den-03</strain>
    </source>
</reference>
<dbReference type="InterPro" id="IPR039261">
    <property type="entry name" value="FNR_nucleotide-bd"/>
</dbReference>
<evidence type="ECO:0000256" key="1">
    <source>
        <dbReference type="SAM" id="Phobius"/>
    </source>
</evidence>
<keyword evidence="1" id="KW-0812">Transmembrane</keyword>
<keyword evidence="1" id="KW-0472">Membrane</keyword>
<dbReference type="EMBL" id="HBGZ01028824">
    <property type="protein sequence ID" value="CAD9625854.1"/>
    <property type="molecule type" value="Transcribed_RNA"/>
</dbReference>
<dbReference type="SUPFAM" id="SSF52343">
    <property type="entry name" value="Ferredoxin reductase-like, C-terminal NADP-linked domain"/>
    <property type="match status" value="1"/>
</dbReference>
<proteinExistence type="predicted"/>
<sequence>MPSYKLSPLIRLVIPSQLHPTLTRTLLNSTLKYLATRVGLNVYGLWTKLKNQDKHQTVYINLLGPYGTAFVKDSSYTNIVAKGTGTGIVPCTSLLKQHVRKMVMMEPTQYFAERSEQKKRNINIIGAEEDKNGSLVSHLVSSLKRFMTSNQHQDLDEALKAKSASNLKSHARRQSIHSSLIALNPDIESQHIPSLRNKAALKIATFTATKSMYGKTILTFFTLYSVTVFSLNLSWNLTTADVSSDMIYVLEIMNVLLHSFFFLCSFFIWKGASLQSYFDAAISIILPFADWYYKLQSSLSTGQAITLSLLNGYITFRIYQKTLATVSQHTLKESVEHLSFIWSVRTVKVARQLLPEINKTYESLV</sequence>
<accession>A0A7S2PZ91</accession>
<dbReference type="AlphaFoldDB" id="A0A7S2PZ91"/>
<evidence type="ECO:0000313" key="2">
    <source>
        <dbReference type="EMBL" id="CAD9625854.1"/>
    </source>
</evidence>
<keyword evidence="1" id="KW-1133">Transmembrane helix</keyword>
<feature type="transmembrane region" description="Helical" evidence="1">
    <location>
        <begin position="247"/>
        <end position="269"/>
    </location>
</feature>
<feature type="transmembrane region" description="Helical" evidence="1">
    <location>
        <begin position="217"/>
        <end position="235"/>
    </location>
</feature>
<organism evidence="2">
    <name type="scientific">Skeletonema marinoi</name>
    <dbReference type="NCBI Taxonomy" id="267567"/>
    <lineage>
        <taxon>Eukaryota</taxon>
        <taxon>Sar</taxon>
        <taxon>Stramenopiles</taxon>
        <taxon>Ochrophyta</taxon>
        <taxon>Bacillariophyta</taxon>
        <taxon>Coscinodiscophyceae</taxon>
        <taxon>Thalassiosirophycidae</taxon>
        <taxon>Thalassiosirales</taxon>
        <taxon>Skeletonemataceae</taxon>
        <taxon>Skeletonema</taxon>
        <taxon>Skeletonema marinoi-dohrnii complex</taxon>
    </lineage>
</organism>